<feature type="signal peptide" evidence="1">
    <location>
        <begin position="1"/>
        <end position="16"/>
    </location>
</feature>
<protein>
    <recommendedName>
        <fullName evidence="4">Lipoprotein</fullName>
    </recommendedName>
</protein>
<evidence type="ECO:0000313" key="3">
    <source>
        <dbReference type="Proteomes" id="UP000002208"/>
    </source>
</evidence>
<feature type="chain" id="PRO_5004956644" description="Lipoprotein" evidence="1">
    <location>
        <begin position="17"/>
        <end position="169"/>
    </location>
</feature>
<evidence type="ECO:0000256" key="1">
    <source>
        <dbReference type="SAM" id="SignalP"/>
    </source>
</evidence>
<organism evidence="2 3">
    <name type="scientific">Deinococcus deserti (strain DSM 17065 / CIP 109153 / LMG 22923 / VCD115)</name>
    <dbReference type="NCBI Taxonomy" id="546414"/>
    <lineage>
        <taxon>Bacteria</taxon>
        <taxon>Thermotogati</taxon>
        <taxon>Deinococcota</taxon>
        <taxon>Deinococci</taxon>
        <taxon>Deinococcales</taxon>
        <taxon>Deinococcaceae</taxon>
        <taxon>Deinococcus</taxon>
    </lineage>
</organism>
<sequence length="169" mass="17750">MMRTMLSLVPLLVVLAACNPQTSTIPNPQDPYAGLPAPLPSARTEGIFAAQTNAAVRVGGVTLQRGAVATYVDLQETDGRVQGFALFRGLDKREQRVELSGTSQDGKVTVPLSVNVCGENIDLTLYGTINPATTVNFAGGSRTVKCYGVNVTATVDPFKVDRVPTGGAQ</sequence>
<evidence type="ECO:0008006" key="4">
    <source>
        <dbReference type="Google" id="ProtNLM"/>
    </source>
</evidence>
<name>X5HN67_DEIDV</name>
<dbReference type="Proteomes" id="UP000002208">
    <property type="component" value="Plasmid 1"/>
</dbReference>
<dbReference type="AlphaFoldDB" id="X5HN67"/>
<dbReference type="PROSITE" id="PS51257">
    <property type="entry name" value="PROKAR_LIPOPROTEIN"/>
    <property type="match status" value="1"/>
</dbReference>
<reference evidence="2 3" key="1">
    <citation type="journal article" date="2009" name="PLoS Genet.">
        <title>Alliance of proteomics and genomics to unravel the specificities of Sahara bacterium Deinococcus deserti.</title>
        <authorList>
            <person name="de Groot A."/>
            <person name="Dulermo R."/>
            <person name="Ortet P."/>
            <person name="Blanchard L."/>
            <person name="Guerin P."/>
            <person name="Fernandez B."/>
            <person name="Vacherie B."/>
            <person name="Dossat C."/>
            <person name="Jolivet E."/>
            <person name="Siguier P."/>
            <person name="Chandler M."/>
            <person name="Barakat M."/>
            <person name="Dedieu A."/>
            <person name="Barbe V."/>
            <person name="Heulin T."/>
            <person name="Sommer S."/>
            <person name="Achouak W."/>
            <person name="Armengaud J."/>
        </authorList>
    </citation>
    <scope>NUCLEOTIDE SEQUENCE [LARGE SCALE GENOMIC DNA]</scope>
    <source>
        <strain evidence="3">DSM 17065 / CIP 109153 / LMG 22923 / VCD115</strain>
        <plasmid evidence="3">pDeide1</plasmid>
    </source>
</reference>
<geneLocation type="plasmid" evidence="3">
    <name>pDeide1</name>
</geneLocation>
<dbReference type="RefSeq" id="WP_162485641.1">
    <property type="nucleotide sequence ID" value="NC_012527.1"/>
</dbReference>
<evidence type="ECO:0000313" key="2">
    <source>
        <dbReference type="EMBL" id="AHX26547.1"/>
    </source>
</evidence>
<dbReference type="KEGG" id="ddr:Deide_1p00562"/>
<gene>
    <name evidence="2" type="ordered locus">Deide_1p00562</name>
</gene>
<proteinExistence type="predicted"/>
<dbReference type="EMBL" id="CP001115">
    <property type="protein sequence ID" value="AHX26547.1"/>
    <property type="molecule type" value="Genomic_DNA"/>
</dbReference>
<dbReference type="HOGENOM" id="CLU_1575886_0_0_0"/>
<accession>X5HN67</accession>
<keyword evidence="1" id="KW-0732">Signal</keyword>
<keyword evidence="2" id="KW-0614">Plasmid</keyword>
<keyword evidence="3" id="KW-1185">Reference proteome</keyword>